<dbReference type="Pfam" id="PF12796">
    <property type="entry name" value="Ank_2"/>
    <property type="match status" value="1"/>
</dbReference>
<evidence type="ECO:0000256" key="2">
    <source>
        <dbReference type="ARBA" id="ARBA00023043"/>
    </source>
</evidence>
<keyword evidence="5" id="KW-1185">Reference proteome</keyword>
<accession>A0AAD5SKF9</accession>
<evidence type="ECO:0000256" key="3">
    <source>
        <dbReference type="PROSITE-ProRule" id="PRU00023"/>
    </source>
</evidence>
<dbReference type="InterPro" id="IPR002110">
    <property type="entry name" value="Ankyrin_rpt"/>
</dbReference>
<dbReference type="PROSITE" id="PS50297">
    <property type="entry name" value="ANK_REP_REGION"/>
    <property type="match status" value="2"/>
</dbReference>
<dbReference type="EMBL" id="JADGJD010000025">
    <property type="protein sequence ID" value="KAJ3056661.1"/>
    <property type="molecule type" value="Genomic_DNA"/>
</dbReference>
<evidence type="ECO:0000256" key="1">
    <source>
        <dbReference type="ARBA" id="ARBA00022737"/>
    </source>
</evidence>
<dbReference type="PROSITE" id="PS50088">
    <property type="entry name" value="ANK_REPEAT"/>
    <property type="match status" value="2"/>
</dbReference>
<dbReference type="PANTHER" id="PTHR24123">
    <property type="entry name" value="ANKYRIN REPEAT-CONTAINING"/>
    <property type="match status" value="1"/>
</dbReference>
<sequence length="454" mass="48490">MATENNPTILALPTDVFSTIVRHAHPTAAYRLPRTSRIIRSAISKKDIKLSEYYHRYKHSQSDCFSWAIRHYHTDVLAYQIPTANLTQLVELIDHACANQLPIVDLARLALQSGSLRLGWETDGSAIWLKTRHITGILEVPAKHGDAALVSLFLQADRGAAAGDNNGSVTREQLGRALYQAACQGHKSVVKLLLDAGADPDEGIDSAAEYGHVDVVELLLDAGGHVDDAMDGAAVGNHLDLVVLLIDRGADLDGALQMAAQSGSIEIVRWLLEEGATSHIQDHCYNTVASAIDSGSIETLDILLTAGGKLHICPVCEGPLKTAVGFGTVQMVKFLLDRGLAISHGPRGTLYVASSRGDTEIVKLLLQAGAAHADLNTSLATVAERGTAAIGRLMTPHADSPISEVAEKAARYGGVDILYLLVEAGADSSAIEDPALRQMVLRRIQSAALARRNL</sequence>
<keyword evidence="2 3" id="KW-0040">ANK repeat</keyword>
<evidence type="ECO:0000313" key="4">
    <source>
        <dbReference type="EMBL" id="KAJ3056661.1"/>
    </source>
</evidence>
<feature type="repeat" description="ANK" evidence="3">
    <location>
        <begin position="173"/>
        <end position="201"/>
    </location>
</feature>
<dbReference type="InterPro" id="IPR036770">
    <property type="entry name" value="Ankyrin_rpt-contain_sf"/>
</dbReference>
<dbReference type="SMART" id="SM00248">
    <property type="entry name" value="ANK"/>
    <property type="match status" value="7"/>
</dbReference>
<dbReference type="SUPFAM" id="SSF48403">
    <property type="entry name" value="Ankyrin repeat"/>
    <property type="match status" value="1"/>
</dbReference>
<dbReference type="Pfam" id="PF00023">
    <property type="entry name" value="Ank"/>
    <property type="match status" value="2"/>
</dbReference>
<reference evidence="4" key="1">
    <citation type="submission" date="2020-05" db="EMBL/GenBank/DDBJ databases">
        <title>Phylogenomic resolution of chytrid fungi.</title>
        <authorList>
            <person name="Stajich J.E."/>
            <person name="Amses K."/>
            <person name="Simmons R."/>
            <person name="Seto K."/>
            <person name="Myers J."/>
            <person name="Bonds A."/>
            <person name="Quandt C.A."/>
            <person name="Barry K."/>
            <person name="Liu P."/>
            <person name="Grigoriev I."/>
            <person name="Longcore J.E."/>
            <person name="James T.Y."/>
        </authorList>
    </citation>
    <scope>NUCLEOTIDE SEQUENCE</scope>
    <source>
        <strain evidence="4">JEL0318</strain>
    </source>
</reference>
<evidence type="ECO:0000313" key="5">
    <source>
        <dbReference type="Proteomes" id="UP001212841"/>
    </source>
</evidence>
<organism evidence="4 5">
    <name type="scientific">Rhizophlyctis rosea</name>
    <dbReference type="NCBI Taxonomy" id="64517"/>
    <lineage>
        <taxon>Eukaryota</taxon>
        <taxon>Fungi</taxon>
        <taxon>Fungi incertae sedis</taxon>
        <taxon>Chytridiomycota</taxon>
        <taxon>Chytridiomycota incertae sedis</taxon>
        <taxon>Chytridiomycetes</taxon>
        <taxon>Rhizophlyctidales</taxon>
        <taxon>Rhizophlyctidaceae</taxon>
        <taxon>Rhizophlyctis</taxon>
    </lineage>
</organism>
<dbReference type="AlphaFoldDB" id="A0AAD5SKF9"/>
<dbReference type="Gene3D" id="1.25.40.20">
    <property type="entry name" value="Ankyrin repeat-containing domain"/>
    <property type="match status" value="3"/>
</dbReference>
<proteinExistence type="predicted"/>
<feature type="repeat" description="ANK" evidence="3">
    <location>
        <begin position="251"/>
        <end position="283"/>
    </location>
</feature>
<comment type="caution">
    <text evidence="4">The sequence shown here is derived from an EMBL/GenBank/DDBJ whole genome shotgun (WGS) entry which is preliminary data.</text>
</comment>
<evidence type="ECO:0008006" key="6">
    <source>
        <dbReference type="Google" id="ProtNLM"/>
    </source>
</evidence>
<dbReference type="InterPro" id="IPR051165">
    <property type="entry name" value="Multifunctional_ANK_Repeat"/>
</dbReference>
<dbReference type="Proteomes" id="UP001212841">
    <property type="component" value="Unassembled WGS sequence"/>
</dbReference>
<gene>
    <name evidence="4" type="ORF">HK097_005337</name>
</gene>
<dbReference type="PANTHER" id="PTHR24123:SF33">
    <property type="entry name" value="PROTEIN HOS4"/>
    <property type="match status" value="1"/>
</dbReference>
<protein>
    <recommendedName>
        <fullName evidence="6">Ankyrin repeat protein</fullName>
    </recommendedName>
</protein>
<keyword evidence="1" id="KW-0677">Repeat</keyword>
<name>A0AAD5SKF9_9FUNG</name>